<evidence type="ECO:0000313" key="2">
    <source>
        <dbReference type="EMBL" id="TXK03357.1"/>
    </source>
</evidence>
<organism evidence="2 3">
    <name type="scientific">Microbacterium mitrae</name>
    <dbReference type="NCBI Taxonomy" id="664640"/>
    <lineage>
        <taxon>Bacteria</taxon>
        <taxon>Bacillati</taxon>
        <taxon>Actinomycetota</taxon>
        <taxon>Actinomycetes</taxon>
        <taxon>Micrococcales</taxon>
        <taxon>Microbacteriaceae</taxon>
        <taxon>Microbacterium</taxon>
    </lineage>
</organism>
<gene>
    <name evidence="2" type="ORF">FVP60_10720</name>
</gene>
<sequence length="86" mass="8823">MNVLKFVGAVAVLASMSLVMSACTSGTPMPQTEPAVAVTIAIDRDGEADIEMFSVDAVECSAKSIATARAGRVSNYLDVELSGGQV</sequence>
<feature type="signal peptide" evidence="1">
    <location>
        <begin position="1"/>
        <end position="21"/>
    </location>
</feature>
<comment type="caution">
    <text evidence="2">The sequence shown here is derived from an EMBL/GenBank/DDBJ whole genome shotgun (WGS) entry which is preliminary data.</text>
</comment>
<proteinExistence type="predicted"/>
<dbReference type="PROSITE" id="PS51257">
    <property type="entry name" value="PROKAR_LIPOPROTEIN"/>
    <property type="match status" value="1"/>
</dbReference>
<dbReference type="RefSeq" id="WP_147826288.1">
    <property type="nucleotide sequence ID" value="NZ_BAAARG010000001.1"/>
</dbReference>
<evidence type="ECO:0000313" key="3">
    <source>
        <dbReference type="Proteomes" id="UP000321196"/>
    </source>
</evidence>
<name>A0A5C8HLR8_9MICO</name>
<feature type="chain" id="PRO_5038841341" evidence="1">
    <location>
        <begin position="22"/>
        <end position="86"/>
    </location>
</feature>
<dbReference type="EMBL" id="VRSW01000004">
    <property type="protein sequence ID" value="TXK03357.1"/>
    <property type="molecule type" value="Genomic_DNA"/>
</dbReference>
<dbReference type="Proteomes" id="UP000321196">
    <property type="component" value="Unassembled WGS sequence"/>
</dbReference>
<protein>
    <submittedName>
        <fullName evidence="2">Uncharacterized protein</fullName>
    </submittedName>
</protein>
<keyword evidence="3" id="KW-1185">Reference proteome</keyword>
<reference evidence="2 3" key="1">
    <citation type="submission" date="2019-08" db="EMBL/GenBank/DDBJ databases">
        <authorList>
            <person name="Dong K."/>
        </authorList>
    </citation>
    <scope>NUCLEOTIDE SEQUENCE [LARGE SCALE GENOMIC DNA]</scope>
    <source>
        <strain evidence="2 3">M4-8</strain>
    </source>
</reference>
<accession>A0A5C8HLR8</accession>
<dbReference type="AlphaFoldDB" id="A0A5C8HLR8"/>
<keyword evidence="1" id="KW-0732">Signal</keyword>
<evidence type="ECO:0000256" key="1">
    <source>
        <dbReference type="SAM" id="SignalP"/>
    </source>
</evidence>